<comment type="caution">
    <text evidence="1">The sequence shown here is derived from an EMBL/GenBank/DDBJ whole genome shotgun (WGS) entry which is preliminary data.</text>
</comment>
<name>A0AAV2ZJ37_PYXAD</name>
<evidence type="ECO:0000313" key="2">
    <source>
        <dbReference type="Proteomes" id="UP001181693"/>
    </source>
</evidence>
<protein>
    <submittedName>
        <fullName evidence="1">Uncharacterized protein</fullName>
    </submittedName>
</protein>
<evidence type="ECO:0000313" key="1">
    <source>
        <dbReference type="EMBL" id="DBA17671.1"/>
    </source>
</evidence>
<organism evidence="1 2">
    <name type="scientific">Pyxicephalus adspersus</name>
    <name type="common">African bullfrog</name>
    <dbReference type="NCBI Taxonomy" id="30357"/>
    <lineage>
        <taxon>Eukaryota</taxon>
        <taxon>Metazoa</taxon>
        <taxon>Chordata</taxon>
        <taxon>Craniata</taxon>
        <taxon>Vertebrata</taxon>
        <taxon>Euteleostomi</taxon>
        <taxon>Amphibia</taxon>
        <taxon>Batrachia</taxon>
        <taxon>Anura</taxon>
        <taxon>Neobatrachia</taxon>
        <taxon>Ranoidea</taxon>
        <taxon>Pyxicephalidae</taxon>
        <taxon>Pyxicephalinae</taxon>
        <taxon>Pyxicephalus</taxon>
    </lineage>
</organism>
<proteinExistence type="predicted"/>
<keyword evidence="2" id="KW-1185">Reference proteome</keyword>
<dbReference type="AlphaFoldDB" id="A0AAV2ZJ37"/>
<dbReference type="EMBL" id="DYDO01000010">
    <property type="protein sequence ID" value="DBA17671.1"/>
    <property type="molecule type" value="Genomic_DNA"/>
</dbReference>
<sequence length="96" mass="10420">MVPFCAPIPHHDILWGGTNTPFCIIFAHLLQEMKGLGGHLVYFCTLAALQSSFSQPGPPGYVNGVFITLRVTGCALLWPLHSVACMGGQSYLYILL</sequence>
<gene>
    <name evidence="1" type="ORF">GDO54_003084</name>
</gene>
<reference evidence="1" key="1">
    <citation type="thesis" date="2020" institute="ProQuest LLC" country="789 East Eisenhower Parkway, Ann Arbor, MI, USA">
        <title>Comparative Genomics and Chromosome Evolution.</title>
        <authorList>
            <person name="Mudd A.B."/>
        </authorList>
    </citation>
    <scope>NUCLEOTIDE SEQUENCE</scope>
    <source>
        <strain evidence="1">1538</strain>
        <tissue evidence="1">Blood</tissue>
    </source>
</reference>
<dbReference type="Proteomes" id="UP001181693">
    <property type="component" value="Unassembled WGS sequence"/>
</dbReference>
<accession>A0AAV2ZJ37</accession>